<protein>
    <submittedName>
        <fullName evidence="2">Uncharacterized protein</fullName>
    </submittedName>
</protein>
<reference evidence="2" key="1">
    <citation type="submission" date="2020-08" db="EMBL/GenBank/DDBJ databases">
        <title>Multicomponent nature underlies the extraordinary mechanical properties of spider dragline silk.</title>
        <authorList>
            <person name="Kono N."/>
            <person name="Nakamura H."/>
            <person name="Mori M."/>
            <person name="Yoshida Y."/>
            <person name="Ohtoshi R."/>
            <person name="Malay A.D."/>
            <person name="Moran D.A.P."/>
            <person name="Tomita M."/>
            <person name="Numata K."/>
            <person name="Arakawa K."/>
        </authorList>
    </citation>
    <scope>NUCLEOTIDE SEQUENCE</scope>
</reference>
<evidence type="ECO:0000313" key="2">
    <source>
        <dbReference type="EMBL" id="GFS32589.1"/>
    </source>
</evidence>
<dbReference type="PANTHER" id="PTHR31198">
    <property type="entry name" value="COILED-COIL DOMAIN-CONTAINING PROTEIN 84"/>
    <property type="match status" value="1"/>
</dbReference>
<organism evidence="2 3">
    <name type="scientific">Trichonephila inaurata madagascariensis</name>
    <dbReference type="NCBI Taxonomy" id="2747483"/>
    <lineage>
        <taxon>Eukaryota</taxon>
        <taxon>Metazoa</taxon>
        <taxon>Ecdysozoa</taxon>
        <taxon>Arthropoda</taxon>
        <taxon>Chelicerata</taxon>
        <taxon>Arachnida</taxon>
        <taxon>Araneae</taxon>
        <taxon>Araneomorphae</taxon>
        <taxon>Entelegynae</taxon>
        <taxon>Araneoidea</taxon>
        <taxon>Nephilidae</taxon>
        <taxon>Trichonephila</taxon>
        <taxon>Trichonephila inaurata</taxon>
    </lineage>
</organism>
<comment type="caution">
    <text evidence="2">The sequence shown here is derived from an EMBL/GenBank/DDBJ whole genome shotgun (WGS) entry which is preliminary data.</text>
</comment>
<dbReference type="AlphaFoldDB" id="A0A8X6J400"/>
<name>A0A8X6J400_9ARAC</name>
<keyword evidence="3" id="KW-1185">Reference proteome</keyword>
<gene>
    <name evidence="2" type="primary">AVEN_235379_1</name>
    <name evidence="2" type="ORF">TNIN_356921</name>
</gene>
<dbReference type="Proteomes" id="UP000886998">
    <property type="component" value="Unassembled WGS sequence"/>
</dbReference>
<proteinExistence type="predicted"/>
<evidence type="ECO:0000256" key="1">
    <source>
        <dbReference type="SAM" id="MobiDB-lite"/>
    </source>
</evidence>
<evidence type="ECO:0000313" key="3">
    <source>
        <dbReference type="Proteomes" id="UP000886998"/>
    </source>
</evidence>
<dbReference type="PANTHER" id="PTHR31198:SF1">
    <property type="entry name" value="CENTROSOMAL AT-AC SPLICING FACTOR"/>
    <property type="match status" value="1"/>
</dbReference>
<dbReference type="OrthoDB" id="6428100at2759"/>
<accession>A0A8X6J400</accession>
<dbReference type="InterPro" id="IPR028015">
    <property type="entry name" value="CCDC84-like"/>
</dbReference>
<dbReference type="EMBL" id="BMAV01024361">
    <property type="protein sequence ID" value="GFS32589.1"/>
    <property type="molecule type" value="Genomic_DNA"/>
</dbReference>
<dbReference type="Pfam" id="PF14968">
    <property type="entry name" value="CCDC84"/>
    <property type="match status" value="1"/>
</dbReference>
<sequence length="287" mass="33759">MESLPVVIHGFQQNDEAEIESFSEKRSENCNICRNFKNIHDRSHRFSKVHQKKLTERFRIIRSKMKMIRLDSIVVHDAEWERKDELYCYFCDKPVKKHAVCKGLAVEYLGYMIHLADTCHMEAVKSYLKYHGRNEKFELFCKTKPELEKFVAKIPAAGKKYLTKLNYLNRKDINQIREVELQRQKLVKETLEISKNADYNAMEGPSYEQLPQWNSKLQHNSKHKKNKNLDRKTKVPPWLMNSEGKSVQPTVDKPVIGPTFNDLRKHVADQKKRGLPTKCLKLNSNCP</sequence>
<feature type="region of interest" description="Disordered" evidence="1">
    <location>
        <begin position="218"/>
        <end position="254"/>
    </location>
</feature>